<dbReference type="Proteomes" id="UP001183629">
    <property type="component" value="Unassembled WGS sequence"/>
</dbReference>
<dbReference type="Pfam" id="PF13449">
    <property type="entry name" value="Phytase-like"/>
    <property type="match status" value="1"/>
</dbReference>
<dbReference type="RefSeq" id="WP_310421152.1">
    <property type="nucleotide sequence ID" value="NZ_JAVDYC010000001.1"/>
</dbReference>
<dbReference type="EMBL" id="JAVDYC010000001">
    <property type="protein sequence ID" value="MDR7325991.1"/>
    <property type="molecule type" value="Genomic_DNA"/>
</dbReference>
<comment type="caution">
    <text evidence="2">The sequence shown here is derived from an EMBL/GenBank/DDBJ whole genome shotgun (WGS) entry which is preliminary data.</text>
</comment>
<dbReference type="InterPro" id="IPR027372">
    <property type="entry name" value="Phytase-like_dom"/>
</dbReference>
<keyword evidence="3" id="KW-1185">Reference proteome</keyword>
<gene>
    <name evidence="2" type="ORF">J2S44_006241</name>
</gene>
<accession>A0AAE4CU30</accession>
<evidence type="ECO:0000259" key="1">
    <source>
        <dbReference type="Pfam" id="PF13449"/>
    </source>
</evidence>
<evidence type="ECO:0000313" key="3">
    <source>
        <dbReference type="Proteomes" id="UP001183629"/>
    </source>
</evidence>
<dbReference type="PANTHER" id="PTHR37957:SF1">
    <property type="entry name" value="PHYTASE-LIKE DOMAIN-CONTAINING PROTEIN"/>
    <property type="match status" value="1"/>
</dbReference>
<reference evidence="2 3" key="1">
    <citation type="submission" date="2023-07" db="EMBL/GenBank/DDBJ databases">
        <title>Sequencing the genomes of 1000 actinobacteria strains.</title>
        <authorList>
            <person name="Klenk H.-P."/>
        </authorList>
    </citation>
    <scope>NUCLEOTIDE SEQUENCE [LARGE SCALE GENOMIC DNA]</scope>
    <source>
        <strain evidence="2 3">DSM 44711</strain>
    </source>
</reference>
<organism evidence="2 3">
    <name type="scientific">Catenuloplanes niger</name>
    <dbReference type="NCBI Taxonomy" id="587534"/>
    <lineage>
        <taxon>Bacteria</taxon>
        <taxon>Bacillati</taxon>
        <taxon>Actinomycetota</taxon>
        <taxon>Actinomycetes</taxon>
        <taxon>Micromonosporales</taxon>
        <taxon>Micromonosporaceae</taxon>
        <taxon>Catenuloplanes</taxon>
    </lineage>
</organism>
<name>A0AAE4CU30_9ACTN</name>
<dbReference type="AlphaFoldDB" id="A0AAE4CU30"/>
<dbReference type="SUPFAM" id="SSF50956">
    <property type="entry name" value="Thermostable phytase (3-phytase)"/>
    <property type="match status" value="1"/>
</dbReference>
<dbReference type="PANTHER" id="PTHR37957">
    <property type="entry name" value="BLR7070 PROTEIN"/>
    <property type="match status" value="1"/>
</dbReference>
<feature type="domain" description="Phytase-like" evidence="1">
    <location>
        <begin position="80"/>
        <end position="371"/>
    </location>
</feature>
<sequence length="404" mass="43309">MNLINIYRYAVQGIIGAGTVSMALAFAGAPARADDTYVTTPTLTGWAALPPETYVAGSRASGGALGSTPVHGIPVPFPNQPVQGFSGGLHNKDGTYDVLSDNGYGTTANSADFLLRVHRIAPDVGTGAIDVVGGFYLTDPDGHVPWELTRADRALTGADFDPESIARDGAGGYWIGDEFGPYLLHVDEAGRLLAPPVPMPGVTSPESADRTGVKANLDTSKGVEGLAASPDGRFLYPLLEGPVAGDGARDLRFSEFDTRTGAYTGKRWTYRLDRAGMVVSDVVALDADRFLVIEHDGFLGEHAETKRIYVADRRDRNRDGAMDKTVVTNLMNLANPEQIAGFRVTFTFPLQPEGLIVLDDRTIVVLNDNNFPGSAGRYHGVADYSEFITIRLPGLLEIDPRVLR</sequence>
<evidence type="ECO:0000313" key="2">
    <source>
        <dbReference type="EMBL" id="MDR7325991.1"/>
    </source>
</evidence>
<protein>
    <recommendedName>
        <fullName evidence="1">Phytase-like domain-containing protein</fullName>
    </recommendedName>
</protein>
<proteinExistence type="predicted"/>